<dbReference type="Gene3D" id="3.40.50.360">
    <property type="match status" value="1"/>
</dbReference>
<dbReference type="PANTHER" id="PTHR47307:SF1">
    <property type="entry name" value="GLUTATHIONE-REGULATED POTASSIUM-EFFLUX SYSTEM ANCILLARY PROTEIN KEFG"/>
    <property type="match status" value="1"/>
</dbReference>
<evidence type="ECO:0000259" key="2">
    <source>
        <dbReference type="Pfam" id="PF02525"/>
    </source>
</evidence>
<dbReference type="OrthoDB" id="9798454at2"/>
<dbReference type="Proteomes" id="UP000247744">
    <property type="component" value="Unassembled WGS sequence"/>
</dbReference>
<dbReference type="InterPro" id="IPR003680">
    <property type="entry name" value="Flavodoxin_fold"/>
</dbReference>
<reference evidence="3 4" key="1">
    <citation type="submission" date="2018-05" db="EMBL/GenBank/DDBJ databases">
        <title>Reference genomes for bee gut microbiota database.</title>
        <authorList>
            <person name="Ellegaard K.M."/>
        </authorList>
    </citation>
    <scope>NUCLEOTIDE SEQUENCE [LARGE SCALE GENOMIC DNA]</scope>
    <source>
        <strain evidence="3 4">ESL0200</strain>
    </source>
</reference>
<dbReference type="GO" id="GO:0009055">
    <property type="term" value="F:electron transfer activity"/>
    <property type="evidence" value="ECO:0007669"/>
    <property type="project" value="TreeGrafter"/>
</dbReference>
<evidence type="ECO:0000256" key="1">
    <source>
        <dbReference type="ARBA" id="ARBA00023002"/>
    </source>
</evidence>
<sequence>MEQNTKTAVLVFHPHMEASRTNARLMREATGHDDEGILVRDEYAALRSGQIDIPGEQAFVKGCDRLVWQFPMYWYSCPPLLKEWEDLVLTYGWAYGTHGDALKGKELMLAVSVGSAGENYHHEGEFGYTVDELLAPFKATSNLIGTVYRKPFILTGVSSGMSDQNLEKAAKDYLSRLQDDWPAQ</sequence>
<protein>
    <recommendedName>
        <fullName evidence="2">Flavodoxin-like fold domain-containing protein</fullName>
    </recommendedName>
</protein>
<gene>
    <name evidence="3" type="ORF">DKK75_05220</name>
</gene>
<dbReference type="PANTHER" id="PTHR47307">
    <property type="entry name" value="GLUTATHIONE-REGULATED POTASSIUM-EFFLUX SYSTEM ANCILLARY PROTEIN KEFG"/>
    <property type="match status" value="1"/>
</dbReference>
<evidence type="ECO:0000313" key="3">
    <source>
        <dbReference type="EMBL" id="PXY82191.1"/>
    </source>
</evidence>
<dbReference type="InterPro" id="IPR046980">
    <property type="entry name" value="KefG/KefF"/>
</dbReference>
<evidence type="ECO:0000313" key="4">
    <source>
        <dbReference type="Proteomes" id="UP000247744"/>
    </source>
</evidence>
<dbReference type="GO" id="GO:0003955">
    <property type="term" value="F:NAD(P)H dehydrogenase (quinone) activity"/>
    <property type="evidence" value="ECO:0007669"/>
    <property type="project" value="TreeGrafter"/>
</dbReference>
<dbReference type="InterPro" id="IPR029039">
    <property type="entry name" value="Flavoprotein-like_sf"/>
</dbReference>
<proteinExistence type="predicted"/>
<dbReference type="RefSeq" id="WP_110452398.1">
    <property type="nucleotide sequence ID" value="NZ_QGLL01000008.1"/>
</dbReference>
<keyword evidence="1" id="KW-0560">Oxidoreductase</keyword>
<dbReference type="SUPFAM" id="SSF52218">
    <property type="entry name" value="Flavoproteins"/>
    <property type="match status" value="1"/>
</dbReference>
<feature type="domain" description="Flavodoxin-like fold" evidence="2">
    <location>
        <begin position="6"/>
        <end position="177"/>
    </location>
</feature>
<dbReference type="Pfam" id="PF02525">
    <property type="entry name" value="Flavodoxin_2"/>
    <property type="match status" value="1"/>
</dbReference>
<dbReference type="GO" id="GO:0010181">
    <property type="term" value="F:FMN binding"/>
    <property type="evidence" value="ECO:0007669"/>
    <property type="project" value="TreeGrafter"/>
</dbReference>
<comment type="caution">
    <text evidence="3">The sequence shown here is derived from an EMBL/GenBank/DDBJ whole genome shotgun (WGS) entry which is preliminary data.</text>
</comment>
<organism evidence="3 4">
    <name type="scientific">Bifidobacterium asteroides</name>
    <dbReference type="NCBI Taxonomy" id="1684"/>
    <lineage>
        <taxon>Bacteria</taxon>
        <taxon>Bacillati</taxon>
        <taxon>Actinomycetota</taxon>
        <taxon>Actinomycetes</taxon>
        <taxon>Bifidobacteriales</taxon>
        <taxon>Bifidobacteriaceae</taxon>
        <taxon>Bifidobacterium</taxon>
    </lineage>
</organism>
<dbReference type="AlphaFoldDB" id="A0A318ME39"/>
<accession>A0A318ME39</accession>
<dbReference type="EMBL" id="QGLL01000008">
    <property type="protein sequence ID" value="PXY82191.1"/>
    <property type="molecule type" value="Genomic_DNA"/>
</dbReference>
<name>A0A318ME39_9BIFI</name>